<feature type="transmembrane region" description="Helical" evidence="1">
    <location>
        <begin position="100"/>
        <end position="117"/>
    </location>
</feature>
<dbReference type="InterPro" id="IPR018776">
    <property type="entry name" value="Membrane_prot_PTPS-rel_domain"/>
</dbReference>
<feature type="transmembrane region" description="Helical" evidence="1">
    <location>
        <begin position="345"/>
        <end position="364"/>
    </location>
</feature>
<gene>
    <name evidence="3" type="ORF">DB32_003039</name>
</gene>
<keyword evidence="1" id="KW-0472">Membrane</keyword>
<feature type="transmembrane region" description="Helical" evidence="1">
    <location>
        <begin position="153"/>
        <end position="178"/>
    </location>
</feature>
<dbReference type="KEGG" id="samy:DB32_003039"/>
<sequence>MRAPSAARLLALLAPLTLIGVAIAQLWPGLSADLSPPISWDHGSHFGKAALVWDELLPWLRGWTDRVEAGVPQHTLYTPTGTIWILLFRLFTPHLEWHQTYALAFVGFRALVSLSVYRLARVAGAGRIGALAAGLLMLADWGDHSEGGWFYDVLFGVWPMALAMSVFFLGLADLLAFLDGGRRAQGARAMALLGIALFSHQASLLALGAIGPALLVMRAVEQPHLRRDVARLTSVFVVAGLVACWWMLPMFAHTAWMDDHGQLYRSAPDIGARFLDGTGILNGGPWVGPLVGLGLLTGVLSRGHRRVLAVGALIAMLISTPGWLLQLDMVRWLPPLGRIVFPRMMMIAKPLLFALAGCVVHDLVARVAPMLARTWSTWRGRVSLALTLALCAPFLADAPETLARVLITREATYTSTLADWEDRRAAWAWLRAQPSTPFFRVLHFDQSTHLPQAAPAFSGHPGIIHGVLVGEAFRNTPDTLDPDALRAINVRYVVATSLPGELRRAAHEVQRFGGQRVFELDGWTGAVVVDASTGARADVTNLERERVVFDPRGAREVVVRRAFAPGWRAYANGRALEITPEPVPGSARLRLMRVAVPEGASRVELRYGALFFPTAMGMLLTLIGALVIVLYAAWPRVPERHRARVIALRDRVWARVPSRLRANAHLVVIALPFLAILLAMLRAASGHHFAYDLERARVSIRHDDGRSELCTDTPQDDEGWQCASAPHVSIRRTSQIVDGWFRGCITAHPPPSGTLVIEWPEAPLRGALRVGAGISDETHAGGVGAPLALRVIVDDTERAQLVIPNGREWVQRDVETDGGTHALRFEIDAEDPNRRWLCFDAVSR</sequence>
<reference evidence="3 4" key="1">
    <citation type="submission" date="2015-03" db="EMBL/GenBank/DDBJ databases">
        <title>Genome assembly of Sandaracinus amylolyticus DSM 53668.</title>
        <authorList>
            <person name="Sharma G."/>
            <person name="Subramanian S."/>
        </authorList>
    </citation>
    <scope>NUCLEOTIDE SEQUENCE [LARGE SCALE GENOMIC DNA]</scope>
    <source>
        <strain evidence="3 4">DSM 53668</strain>
    </source>
</reference>
<accession>A0A0F6W2V2</accession>
<evidence type="ECO:0000313" key="4">
    <source>
        <dbReference type="Proteomes" id="UP000034883"/>
    </source>
</evidence>
<organism evidence="3 4">
    <name type="scientific">Sandaracinus amylolyticus</name>
    <dbReference type="NCBI Taxonomy" id="927083"/>
    <lineage>
        <taxon>Bacteria</taxon>
        <taxon>Pseudomonadati</taxon>
        <taxon>Myxococcota</taxon>
        <taxon>Polyangia</taxon>
        <taxon>Polyangiales</taxon>
        <taxon>Sandaracinaceae</taxon>
        <taxon>Sandaracinus</taxon>
    </lineage>
</organism>
<evidence type="ECO:0000313" key="3">
    <source>
        <dbReference type="EMBL" id="AKF05890.1"/>
    </source>
</evidence>
<feature type="transmembrane region" description="Helical" evidence="1">
    <location>
        <begin position="307"/>
        <end position="325"/>
    </location>
</feature>
<dbReference type="EMBL" id="CP011125">
    <property type="protein sequence ID" value="AKF05890.1"/>
    <property type="molecule type" value="Genomic_DNA"/>
</dbReference>
<feature type="transmembrane region" description="Helical" evidence="1">
    <location>
        <begin position="662"/>
        <end position="681"/>
    </location>
</feature>
<dbReference type="Proteomes" id="UP000034883">
    <property type="component" value="Chromosome"/>
</dbReference>
<keyword evidence="1" id="KW-0812">Transmembrane</keyword>
<feature type="transmembrane region" description="Helical" evidence="1">
    <location>
        <begin position="610"/>
        <end position="634"/>
    </location>
</feature>
<feature type="transmembrane region" description="Helical" evidence="1">
    <location>
        <begin position="124"/>
        <end position="141"/>
    </location>
</feature>
<evidence type="ECO:0000259" key="2">
    <source>
        <dbReference type="Pfam" id="PF10131"/>
    </source>
</evidence>
<dbReference type="AlphaFoldDB" id="A0A0F6W2V2"/>
<proteinExistence type="predicted"/>
<feature type="transmembrane region" description="Helical" evidence="1">
    <location>
        <begin position="229"/>
        <end position="248"/>
    </location>
</feature>
<dbReference type="Pfam" id="PF10131">
    <property type="entry name" value="PTPS_related"/>
    <property type="match status" value="1"/>
</dbReference>
<keyword evidence="4" id="KW-1185">Reference proteome</keyword>
<dbReference type="STRING" id="927083.DB32_003039"/>
<name>A0A0F6W2V2_9BACT</name>
<dbReference type="RefSeq" id="WP_053233112.1">
    <property type="nucleotide sequence ID" value="NZ_CP011125.1"/>
</dbReference>
<feature type="domain" description="Membrane protein 6-pyruvoyl-tetrahydropterin synthase-related" evidence="2">
    <location>
        <begin position="99"/>
        <end position="375"/>
    </location>
</feature>
<protein>
    <recommendedName>
        <fullName evidence="2">Membrane protein 6-pyruvoyl-tetrahydropterin synthase-related domain-containing protein</fullName>
    </recommendedName>
</protein>
<evidence type="ECO:0000256" key="1">
    <source>
        <dbReference type="SAM" id="Phobius"/>
    </source>
</evidence>
<dbReference type="OrthoDB" id="5488410at2"/>
<keyword evidence="1" id="KW-1133">Transmembrane helix</keyword>